<dbReference type="Proteomes" id="UP001062846">
    <property type="component" value="Chromosome 6"/>
</dbReference>
<gene>
    <name evidence="1" type="ORF">RHMOL_Rhmol06G0028300</name>
</gene>
<comment type="caution">
    <text evidence="1">The sequence shown here is derived from an EMBL/GenBank/DDBJ whole genome shotgun (WGS) entry which is preliminary data.</text>
</comment>
<accession>A0ACC0N9B2</accession>
<organism evidence="1 2">
    <name type="scientific">Rhododendron molle</name>
    <name type="common">Chinese azalea</name>
    <name type="synonym">Azalea mollis</name>
    <dbReference type="NCBI Taxonomy" id="49168"/>
    <lineage>
        <taxon>Eukaryota</taxon>
        <taxon>Viridiplantae</taxon>
        <taxon>Streptophyta</taxon>
        <taxon>Embryophyta</taxon>
        <taxon>Tracheophyta</taxon>
        <taxon>Spermatophyta</taxon>
        <taxon>Magnoliopsida</taxon>
        <taxon>eudicotyledons</taxon>
        <taxon>Gunneridae</taxon>
        <taxon>Pentapetalae</taxon>
        <taxon>asterids</taxon>
        <taxon>Ericales</taxon>
        <taxon>Ericaceae</taxon>
        <taxon>Ericoideae</taxon>
        <taxon>Rhodoreae</taxon>
        <taxon>Rhododendron</taxon>
    </lineage>
</organism>
<evidence type="ECO:0000313" key="1">
    <source>
        <dbReference type="EMBL" id="KAI8549486.1"/>
    </source>
</evidence>
<dbReference type="EMBL" id="CM046393">
    <property type="protein sequence ID" value="KAI8549486.1"/>
    <property type="molecule type" value="Genomic_DNA"/>
</dbReference>
<reference evidence="1" key="1">
    <citation type="submission" date="2022-02" db="EMBL/GenBank/DDBJ databases">
        <title>Plant Genome Project.</title>
        <authorList>
            <person name="Zhang R.-G."/>
        </authorList>
    </citation>
    <scope>NUCLEOTIDE SEQUENCE</scope>
    <source>
        <strain evidence="1">AT1</strain>
    </source>
</reference>
<proteinExistence type="predicted"/>
<protein>
    <submittedName>
        <fullName evidence="1">Uncharacterized protein</fullName>
    </submittedName>
</protein>
<keyword evidence="2" id="KW-1185">Reference proteome</keyword>
<name>A0ACC0N9B2_RHOML</name>
<sequence length="386" mass="44191">MLSLTFRQREDPFNSRGIGMTKEEFMIKNLGTIAKSRTSAFVEKMQTTGDLNLIGQFGIGFCSVYIVADYVEVVSKQNEDKQYVWESKADGTFAVSEDTWNESLGRGTEISTLILDATLVLPHSRKMKRKKTMKKGLVDSDSLPLNVSREMLQQHISLKTIKKKLIRRALDMIRIILMRTLTNLLTRTRKVRFKMTLKVIYLATDIEESSDGDEKKGQYTKFWYEFGKSIKLGIIEDAANRNCLEKLLRFESAKSDGQLTSPDQYISRLEPGQKDIFYITGTSKEQLGRKVMRFQNVSKEGLKLGKDSKDKELKESLKELTKRWKALASENMDDMKISNHLADKDIKDLGVKHTAQLMYQTALMQSGFILADPKEFASPPPRMYED</sequence>
<evidence type="ECO:0000313" key="2">
    <source>
        <dbReference type="Proteomes" id="UP001062846"/>
    </source>
</evidence>